<keyword evidence="2" id="KW-0862">Zinc</keyword>
<dbReference type="OrthoDB" id="116799at2"/>
<dbReference type="Pfam" id="PF13649">
    <property type="entry name" value="Methyltransf_25"/>
    <property type="match status" value="1"/>
</dbReference>
<reference evidence="4 5" key="1">
    <citation type="submission" date="2019-07" db="EMBL/GenBank/DDBJ databases">
        <title>Whole genome shotgun sequence of Cellulomonas xylanilytica NBRC 101102.</title>
        <authorList>
            <person name="Hosoyama A."/>
            <person name="Uohara A."/>
            <person name="Ohji S."/>
            <person name="Ichikawa N."/>
        </authorList>
    </citation>
    <scope>NUCLEOTIDE SEQUENCE [LARGE SCALE GENOMIC DNA]</scope>
    <source>
        <strain evidence="4 5">NBRC 101102</strain>
    </source>
</reference>
<evidence type="ECO:0000259" key="3">
    <source>
        <dbReference type="Pfam" id="PF13649"/>
    </source>
</evidence>
<evidence type="ECO:0000313" key="4">
    <source>
        <dbReference type="EMBL" id="GEK22393.1"/>
    </source>
</evidence>
<gene>
    <name evidence="4" type="ORF">CXY01_29130</name>
</gene>
<dbReference type="AlphaFoldDB" id="A0A510V6A6"/>
<dbReference type="InterPro" id="IPR024078">
    <property type="entry name" value="LmbE-like_dom_sf"/>
</dbReference>
<dbReference type="GO" id="GO:0016740">
    <property type="term" value="F:transferase activity"/>
    <property type="evidence" value="ECO:0007669"/>
    <property type="project" value="UniProtKB-KW"/>
</dbReference>
<dbReference type="Proteomes" id="UP000321118">
    <property type="component" value="Unassembled WGS sequence"/>
</dbReference>
<comment type="caution">
    <text evidence="4">The sequence shown here is derived from an EMBL/GenBank/DDBJ whole genome shotgun (WGS) entry which is preliminary data.</text>
</comment>
<dbReference type="Gene3D" id="3.40.50.10320">
    <property type="entry name" value="LmbE-like"/>
    <property type="match status" value="1"/>
</dbReference>
<dbReference type="InterPro" id="IPR041698">
    <property type="entry name" value="Methyltransf_25"/>
</dbReference>
<dbReference type="SUPFAM" id="SSF102588">
    <property type="entry name" value="LmbE-like"/>
    <property type="match status" value="1"/>
</dbReference>
<keyword evidence="5" id="KW-1185">Reference proteome</keyword>
<dbReference type="Pfam" id="PF02585">
    <property type="entry name" value="PIG-L"/>
    <property type="match status" value="1"/>
</dbReference>
<name>A0A510V6A6_9CELL</name>
<dbReference type="InterPro" id="IPR029063">
    <property type="entry name" value="SAM-dependent_MTases_sf"/>
</dbReference>
<evidence type="ECO:0000256" key="1">
    <source>
        <dbReference type="ARBA" id="ARBA00022679"/>
    </source>
</evidence>
<accession>A0A510V6A6</accession>
<dbReference type="GO" id="GO:0016137">
    <property type="term" value="P:glycoside metabolic process"/>
    <property type="evidence" value="ECO:0007669"/>
    <property type="project" value="UniProtKB-ARBA"/>
</dbReference>
<dbReference type="EMBL" id="BJUB01000009">
    <property type="protein sequence ID" value="GEK22393.1"/>
    <property type="molecule type" value="Genomic_DNA"/>
</dbReference>
<dbReference type="CDD" id="cd02440">
    <property type="entry name" value="AdoMet_MTases"/>
    <property type="match status" value="1"/>
</dbReference>
<evidence type="ECO:0000313" key="5">
    <source>
        <dbReference type="Proteomes" id="UP000321118"/>
    </source>
</evidence>
<protein>
    <recommendedName>
        <fullName evidence="3">Methyltransferase domain-containing protein</fullName>
    </recommendedName>
</protein>
<sequence length="453" mass="49466">MVTFDGRAPGTPASVWSDDPRFRDLPALALRRTGRTVVVAAHPDDETLGAGGILAELADAGCPAEVVIVSDGSASHPGSPTLDADAMAGRRWTEVVDAVHLLSPDSPITMLGHTDGGLREVRDAVEDDLRALLTDGPPVDQLVTTWRGDGHRDHRVVGEVCATLADELGCTLLEYPVWLWHWGTPDDDRVPWDRLRVVELSDRSVVRKHRAVAAHATQVAPLSPDPHDAATLHPAFLRSFDRDVEVVVAQDPARPTLRGEFFDATYGRHDDPWGYTDRWYEERKRALTLAALPDPRYGHVLEIGCGIGVLTAELAQRADRLLAVDVSVAAVERARTRVSALPQVRVEVADVADAVPVGSFDLVVLSEVGYYLDRATLSRVLGDLRARLAPGGTLLACHWRHPVEAYPLSGDDVHRVLRRTTDLTLLAEHREKDLLLEVYGDDARSVAQRTGLA</sequence>
<proteinExistence type="predicted"/>
<feature type="domain" description="Methyltransferase" evidence="3">
    <location>
        <begin position="300"/>
        <end position="392"/>
    </location>
</feature>
<keyword evidence="1" id="KW-0808">Transferase</keyword>
<organism evidence="4 5">
    <name type="scientific">Cellulomonas xylanilytica</name>
    <dbReference type="NCBI Taxonomy" id="233583"/>
    <lineage>
        <taxon>Bacteria</taxon>
        <taxon>Bacillati</taxon>
        <taxon>Actinomycetota</taxon>
        <taxon>Actinomycetes</taxon>
        <taxon>Micrococcales</taxon>
        <taxon>Cellulomonadaceae</taxon>
        <taxon>Cellulomonas</taxon>
    </lineage>
</organism>
<dbReference type="SUPFAM" id="SSF53335">
    <property type="entry name" value="S-adenosyl-L-methionine-dependent methyltransferases"/>
    <property type="match status" value="1"/>
</dbReference>
<dbReference type="Gene3D" id="3.40.50.150">
    <property type="entry name" value="Vaccinia Virus protein VP39"/>
    <property type="match status" value="1"/>
</dbReference>
<dbReference type="PANTHER" id="PTHR43861">
    <property type="entry name" value="TRANS-ACONITATE 2-METHYLTRANSFERASE-RELATED"/>
    <property type="match status" value="1"/>
</dbReference>
<evidence type="ECO:0000256" key="2">
    <source>
        <dbReference type="ARBA" id="ARBA00022833"/>
    </source>
</evidence>
<dbReference type="InterPro" id="IPR003737">
    <property type="entry name" value="GlcNAc_PI_deacetylase-related"/>
</dbReference>